<evidence type="ECO:0000313" key="1">
    <source>
        <dbReference type="EMBL" id="MCF2529231.1"/>
    </source>
</evidence>
<gene>
    <name evidence="1" type="ORF">LZ495_18705</name>
</gene>
<sequence length="65" mass="6986">MHRARPVWERVRRAARREDGMSTAEYAVGTIAAVAFSTALYKVVSSDIVSSGLSSVIGKALNATF</sequence>
<dbReference type="Proteomes" id="UP001165378">
    <property type="component" value="Unassembled WGS sequence"/>
</dbReference>
<name>A0AA41U135_9ACTN</name>
<dbReference type="Pfam" id="PF14029">
    <property type="entry name" value="DUF4244"/>
    <property type="match status" value="1"/>
</dbReference>
<dbReference type="InterPro" id="IPR025338">
    <property type="entry name" value="DUF4244"/>
</dbReference>
<comment type="caution">
    <text evidence="1">The sequence shown here is derived from an EMBL/GenBank/DDBJ whole genome shotgun (WGS) entry which is preliminary data.</text>
</comment>
<organism evidence="1 2">
    <name type="scientific">Yinghuangia soli</name>
    <dbReference type="NCBI Taxonomy" id="2908204"/>
    <lineage>
        <taxon>Bacteria</taxon>
        <taxon>Bacillati</taxon>
        <taxon>Actinomycetota</taxon>
        <taxon>Actinomycetes</taxon>
        <taxon>Kitasatosporales</taxon>
        <taxon>Streptomycetaceae</taxon>
        <taxon>Yinghuangia</taxon>
    </lineage>
</organism>
<dbReference type="EMBL" id="JAKFHA010000010">
    <property type="protein sequence ID" value="MCF2529231.1"/>
    <property type="molecule type" value="Genomic_DNA"/>
</dbReference>
<dbReference type="AlphaFoldDB" id="A0AA41U135"/>
<protein>
    <submittedName>
        <fullName evidence="1">DUF4244 domain-containing protein</fullName>
    </submittedName>
</protein>
<accession>A0AA41U135</accession>
<keyword evidence="2" id="KW-1185">Reference proteome</keyword>
<evidence type="ECO:0000313" key="2">
    <source>
        <dbReference type="Proteomes" id="UP001165378"/>
    </source>
</evidence>
<proteinExistence type="predicted"/>
<reference evidence="1" key="1">
    <citation type="submission" date="2022-01" db="EMBL/GenBank/DDBJ databases">
        <title>Genome-Based Taxonomic Classification of the Phylum Actinobacteria.</title>
        <authorList>
            <person name="Gao Y."/>
        </authorList>
    </citation>
    <scope>NUCLEOTIDE SEQUENCE</scope>
    <source>
        <strain evidence="1">KLBMP 8922</strain>
    </source>
</reference>